<evidence type="ECO:0000313" key="6">
    <source>
        <dbReference type="EMBL" id="USH05515.1"/>
    </source>
</evidence>
<dbReference type="InterPro" id="IPR005119">
    <property type="entry name" value="LysR_subst-bd"/>
</dbReference>
<dbReference type="SUPFAM" id="SSF46785">
    <property type="entry name" value="Winged helix' DNA-binding domain"/>
    <property type="match status" value="1"/>
</dbReference>
<sequence length="292" mass="33389">MMFLATAELGSLNEAAKAHGMSKSKFSRRISQLEEDLGVKLFHRVSNRLLLTQAGMDYQQYCSDWYHLSKQLPGRELVENRGYSGRIRLSIPIDLATTSFTRILNYFCELYPDVEIDCAIASDYSQLAIESYDVAFIINELPLVDANYIVQKLATLESGLYISPCAMKAIGKPKSISDLANFPCISHASKTHWTFKGKQGHELFEVKRRFSIDSITAQLIAAKDHLGLVRLPKFYAKQSVANRELTEIHLDKPLQPFELFIVYQERTLLSRKVRTLIEFMKERKKELSDPEL</sequence>
<dbReference type="Proteomes" id="UP001056255">
    <property type="component" value="Chromosome II"/>
</dbReference>
<dbReference type="EMBL" id="CP082276">
    <property type="protein sequence ID" value="USH05515.1"/>
    <property type="molecule type" value="Genomic_DNA"/>
</dbReference>
<dbReference type="SUPFAM" id="SSF53850">
    <property type="entry name" value="Periplasmic binding protein-like II"/>
    <property type="match status" value="1"/>
</dbReference>
<keyword evidence="4" id="KW-0804">Transcription</keyword>
<dbReference type="InterPro" id="IPR036390">
    <property type="entry name" value="WH_DNA-bd_sf"/>
</dbReference>
<protein>
    <submittedName>
        <fullName evidence="6">LysR family transcriptional regulator</fullName>
    </submittedName>
</protein>
<dbReference type="InterPro" id="IPR000847">
    <property type="entry name" value="LysR_HTH_N"/>
</dbReference>
<dbReference type="Gene3D" id="3.40.190.290">
    <property type="match status" value="1"/>
</dbReference>
<keyword evidence="3" id="KW-0238">DNA-binding</keyword>
<evidence type="ECO:0000256" key="1">
    <source>
        <dbReference type="ARBA" id="ARBA00009437"/>
    </source>
</evidence>
<dbReference type="PANTHER" id="PTHR30537:SF5">
    <property type="entry name" value="HTH-TYPE TRANSCRIPTIONAL ACTIVATOR TTDR-RELATED"/>
    <property type="match status" value="1"/>
</dbReference>
<comment type="similarity">
    <text evidence="1">Belongs to the LysR transcriptional regulatory family.</text>
</comment>
<reference evidence="6" key="1">
    <citation type="submission" date="2021-08" db="EMBL/GenBank/DDBJ databases">
        <authorList>
            <person name="Sakaguchi M."/>
            <person name="Kikuchi T."/>
            <person name="Urbanczyk H."/>
        </authorList>
    </citation>
    <scope>NUCLEOTIDE SEQUENCE</scope>
    <source>
        <strain evidence="6">020920N</strain>
    </source>
</reference>
<dbReference type="InterPro" id="IPR036388">
    <property type="entry name" value="WH-like_DNA-bd_sf"/>
</dbReference>
<name>A0ABY4X2U4_9GAMM</name>
<dbReference type="RefSeq" id="WP_251882239.1">
    <property type="nucleotide sequence ID" value="NZ_CP082276.1"/>
</dbReference>
<dbReference type="Pfam" id="PF03466">
    <property type="entry name" value="LysR_substrate"/>
    <property type="match status" value="1"/>
</dbReference>
<dbReference type="Gene3D" id="1.10.10.10">
    <property type="entry name" value="Winged helix-like DNA-binding domain superfamily/Winged helix DNA-binding domain"/>
    <property type="match status" value="1"/>
</dbReference>
<evidence type="ECO:0000256" key="3">
    <source>
        <dbReference type="ARBA" id="ARBA00023125"/>
    </source>
</evidence>
<organism evidence="6 7">
    <name type="scientific">Grimontia kaedaensis</name>
    <dbReference type="NCBI Taxonomy" id="2872157"/>
    <lineage>
        <taxon>Bacteria</taxon>
        <taxon>Pseudomonadati</taxon>
        <taxon>Pseudomonadota</taxon>
        <taxon>Gammaproteobacteria</taxon>
        <taxon>Vibrionales</taxon>
        <taxon>Vibrionaceae</taxon>
        <taxon>Grimontia</taxon>
    </lineage>
</organism>
<evidence type="ECO:0000313" key="7">
    <source>
        <dbReference type="Proteomes" id="UP001056255"/>
    </source>
</evidence>
<keyword evidence="7" id="KW-1185">Reference proteome</keyword>
<feature type="domain" description="HTH lysR-type" evidence="5">
    <location>
        <begin position="1"/>
        <end position="52"/>
    </location>
</feature>
<keyword evidence="2" id="KW-0805">Transcription regulation</keyword>
<proteinExistence type="inferred from homology"/>
<accession>A0ABY4X2U4</accession>
<dbReference type="Pfam" id="PF00126">
    <property type="entry name" value="HTH_1"/>
    <property type="match status" value="1"/>
</dbReference>
<dbReference type="PANTHER" id="PTHR30537">
    <property type="entry name" value="HTH-TYPE TRANSCRIPTIONAL REGULATOR"/>
    <property type="match status" value="1"/>
</dbReference>
<evidence type="ECO:0000259" key="5">
    <source>
        <dbReference type="PROSITE" id="PS50931"/>
    </source>
</evidence>
<evidence type="ECO:0000256" key="2">
    <source>
        <dbReference type="ARBA" id="ARBA00023015"/>
    </source>
</evidence>
<dbReference type="PROSITE" id="PS50931">
    <property type="entry name" value="HTH_LYSR"/>
    <property type="match status" value="1"/>
</dbReference>
<evidence type="ECO:0000256" key="4">
    <source>
        <dbReference type="ARBA" id="ARBA00023163"/>
    </source>
</evidence>
<dbReference type="CDD" id="cd08422">
    <property type="entry name" value="PBP2_CrgA_like"/>
    <property type="match status" value="1"/>
</dbReference>
<gene>
    <name evidence="6" type="ORF">K6Q96_20155</name>
</gene>
<dbReference type="InterPro" id="IPR058163">
    <property type="entry name" value="LysR-type_TF_proteobact-type"/>
</dbReference>